<evidence type="ECO:0000313" key="3">
    <source>
        <dbReference type="Proteomes" id="UP000000493"/>
    </source>
</evidence>
<dbReference type="GO" id="GO:0016787">
    <property type="term" value="F:hydrolase activity"/>
    <property type="evidence" value="ECO:0007669"/>
    <property type="project" value="UniProtKB-KW"/>
</dbReference>
<organism evidence="2 3">
    <name type="scientific">Runella slithyformis (strain ATCC 29530 / DSM 19594 / LMG 11500 / NCIMB 11436 / LSU 4)</name>
    <dbReference type="NCBI Taxonomy" id="761193"/>
    <lineage>
        <taxon>Bacteria</taxon>
        <taxon>Pseudomonadati</taxon>
        <taxon>Bacteroidota</taxon>
        <taxon>Cytophagia</taxon>
        <taxon>Cytophagales</taxon>
        <taxon>Spirosomataceae</taxon>
        <taxon>Runella</taxon>
    </lineage>
</organism>
<reference evidence="2 3" key="2">
    <citation type="journal article" date="2012" name="Stand. Genomic Sci.">
        <title>Complete genome sequence of the aquatic bacterium Runella slithyformis type strain (LSU 4(T)).</title>
        <authorList>
            <person name="Copeland A."/>
            <person name="Zhang X."/>
            <person name="Misra M."/>
            <person name="Lapidus A."/>
            <person name="Nolan M."/>
            <person name="Lucas S."/>
            <person name="Deshpande S."/>
            <person name="Cheng J.F."/>
            <person name="Tapia R."/>
            <person name="Goodwin L.A."/>
            <person name="Pitluck S."/>
            <person name="Liolios K."/>
            <person name="Pagani I."/>
            <person name="Ivanova N."/>
            <person name="Mikhailova N."/>
            <person name="Pati A."/>
            <person name="Chen A."/>
            <person name="Palaniappan K."/>
            <person name="Land M."/>
            <person name="Hauser L."/>
            <person name="Pan C."/>
            <person name="Jeffries C.D."/>
            <person name="Detter J.C."/>
            <person name="Brambilla E.M."/>
            <person name="Rohde M."/>
            <person name="Djao O.D."/>
            <person name="Goker M."/>
            <person name="Sikorski J."/>
            <person name="Tindall B.J."/>
            <person name="Woyke T."/>
            <person name="Bristow J."/>
            <person name="Eisen J.A."/>
            <person name="Markowitz V."/>
            <person name="Hugenholtz P."/>
            <person name="Kyrpides N.C."/>
            <person name="Klenk H.P."/>
            <person name="Mavromatis K."/>
        </authorList>
    </citation>
    <scope>NUCLEOTIDE SEQUENCE [LARGE SCALE GENOMIC DNA]</scope>
    <source>
        <strain evidence="3">ATCC 29530 / DSM 19594 / LMG 11500 / NCIMB 11436 / LSU 4</strain>
    </source>
</reference>
<accession>A0A7U3ZMJ8</accession>
<evidence type="ECO:0000259" key="1">
    <source>
        <dbReference type="Pfam" id="PF01738"/>
    </source>
</evidence>
<sequence length="329" mass="36525">MFIVLFFQIIPFQSFPSEGRRYLFGFLNDFLQFWLKYMLLQLITLSRSKMKKLILVGAMLALQAFTPRPLEAPIPLCQTSEHDMAMLGADPAFQNLHEAPLPYHYAGKGEMITFPTPDGKPASAFFIKSAKKSDKWLLVYQEWWGLNDHIKKEAETFYNDLGNVNVLALDMYDGQVGTTPQEAGKIMQSTPKERLEAIMKGGIAYAGEKAKIASVGWCFGGMLSLQSALLEGKQAAGCVMYYGRPEQDVEKLKTLNVDVLGIFGSQDQGIPPATVAKFEENMKAAGKQVTIKMYDAAHGFANPSNPKHDPTATADAYKNALGYLKKKLS</sequence>
<dbReference type="SUPFAM" id="SSF53474">
    <property type="entry name" value="alpha/beta-Hydrolases"/>
    <property type="match status" value="1"/>
</dbReference>
<dbReference type="AlphaFoldDB" id="A0A7U3ZMJ8"/>
<dbReference type="PANTHER" id="PTHR46623:SF6">
    <property type="entry name" value="ALPHA_BETA-HYDROLASES SUPERFAMILY PROTEIN"/>
    <property type="match status" value="1"/>
</dbReference>
<name>A0A7U3ZMJ8_RUNSL</name>
<dbReference type="InterPro" id="IPR002925">
    <property type="entry name" value="Dienelactn_hydro"/>
</dbReference>
<dbReference type="InterPro" id="IPR051049">
    <property type="entry name" value="Dienelactone_hydrolase-like"/>
</dbReference>
<keyword evidence="3" id="KW-1185">Reference proteome</keyword>
<protein>
    <submittedName>
        <fullName evidence="2">Dienelactone hydrolase</fullName>
    </submittedName>
</protein>
<dbReference type="PANTHER" id="PTHR46623">
    <property type="entry name" value="CARBOXYMETHYLENEBUTENOLIDASE-RELATED"/>
    <property type="match status" value="1"/>
</dbReference>
<keyword evidence="2" id="KW-0378">Hydrolase</keyword>
<dbReference type="EMBL" id="CP002859">
    <property type="protein sequence ID" value="AEI49962.1"/>
    <property type="molecule type" value="Genomic_DNA"/>
</dbReference>
<dbReference type="Pfam" id="PF01738">
    <property type="entry name" value="DLH"/>
    <property type="match status" value="1"/>
</dbReference>
<dbReference type="InterPro" id="IPR029058">
    <property type="entry name" value="AB_hydrolase_fold"/>
</dbReference>
<dbReference type="KEGG" id="rsi:Runsl_3603"/>
<dbReference type="Proteomes" id="UP000000493">
    <property type="component" value="Chromosome"/>
</dbReference>
<dbReference type="Gene3D" id="3.40.50.1820">
    <property type="entry name" value="alpha/beta hydrolase"/>
    <property type="match status" value="1"/>
</dbReference>
<reference evidence="3" key="1">
    <citation type="submission" date="2011-06" db="EMBL/GenBank/DDBJ databases">
        <title>The complete genome of chromosome of Runella slithyformis DSM 19594.</title>
        <authorList>
            <consortium name="US DOE Joint Genome Institute (JGI-PGF)"/>
            <person name="Lucas S."/>
            <person name="Han J."/>
            <person name="Lapidus A."/>
            <person name="Bruce D."/>
            <person name="Goodwin L."/>
            <person name="Pitluck S."/>
            <person name="Peters L."/>
            <person name="Kyrpides N."/>
            <person name="Mavromatis K."/>
            <person name="Ivanova N."/>
            <person name="Ovchinnikova G."/>
            <person name="Zhang X."/>
            <person name="Misra M."/>
            <person name="Detter J.C."/>
            <person name="Tapia R."/>
            <person name="Han C."/>
            <person name="Land M."/>
            <person name="Hauser L."/>
            <person name="Markowitz V."/>
            <person name="Cheng J.-F."/>
            <person name="Hugenholtz P."/>
            <person name="Woyke T."/>
            <person name="Wu D."/>
            <person name="Tindall B."/>
            <person name="Faehrich R."/>
            <person name="Brambilla E."/>
            <person name="Klenk H.-P."/>
            <person name="Eisen J.A."/>
        </authorList>
    </citation>
    <scope>NUCLEOTIDE SEQUENCE [LARGE SCALE GENOMIC DNA]</scope>
    <source>
        <strain evidence="3">ATCC 29530 / DSM 19594 / LMG 11500 / NCIMB 11436 / LSU 4</strain>
    </source>
</reference>
<evidence type="ECO:0000313" key="2">
    <source>
        <dbReference type="EMBL" id="AEI49962.1"/>
    </source>
</evidence>
<gene>
    <name evidence="2" type="ordered locus">Runsl_3603</name>
</gene>
<feature type="domain" description="Dienelactone hydrolase" evidence="1">
    <location>
        <begin position="130"/>
        <end position="326"/>
    </location>
</feature>
<proteinExistence type="predicted"/>